<name>A0A918LJT6_9PSEU</name>
<dbReference type="Proteomes" id="UP000660680">
    <property type="component" value="Unassembled WGS sequence"/>
</dbReference>
<dbReference type="AlphaFoldDB" id="A0A918LJT6"/>
<accession>A0A918LJT6</accession>
<reference evidence="2" key="2">
    <citation type="submission" date="2020-09" db="EMBL/GenBank/DDBJ databases">
        <authorList>
            <person name="Sun Q."/>
            <person name="Ohkuma M."/>
        </authorList>
    </citation>
    <scope>NUCLEOTIDE SEQUENCE</scope>
    <source>
        <strain evidence="2">JCM 3276</strain>
    </source>
</reference>
<organism evidence="2 3">
    <name type="scientific">Actinokineospora fastidiosa</name>
    <dbReference type="NCBI Taxonomy" id="1816"/>
    <lineage>
        <taxon>Bacteria</taxon>
        <taxon>Bacillati</taxon>
        <taxon>Actinomycetota</taxon>
        <taxon>Actinomycetes</taxon>
        <taxon>Pseudonocardiales</taxon>
        <taxon>Pseudonocardiaceae</taxon>
        <taxon>Actinokineospora</taxon>
    </lineage>
</organism>
<keyword evidence="3" id="KW-1185">Reference proteome</keyword>
<comment type="caution">
    <text evidence="2">The sequence shown here is derived from an EMBL/GenBank/DDBJ whole genome shotgun (WGS) entry which is preliminary data.</text>
</comment>
<evidence type="ECO:0000313" key="2">
    <source>
        <dbReference type="EMBL" id="GGS57524.1"/>
    </source>
</evidence>
<gene>
    <name evidence="2" type="ORF">GCM10010171_60590</name>
</gene>
<proteinExistence type="predicted"/>
<dbReference type="RefSeq" id="WP_189214035.1">
    <property type="nucleotide sequence ID" value="NZ_BMRB01000009.1"/>
</dbReference>
<protein>
    <submittedName>
        <fullName evidence="2">Uncharacterized protein</fullName>
    </submittedName>
</protein>
<dbReference type="EMBL" id="BMRB01000009">
    <property type="protein sequence ID" value="GGS57524.1"/>
    <property type="molecule type" value="Genomic_DNA"/>
</dbReference>
<reference evidence="2" key="1">
    <citation type="journal article" date="2014" name="Int. J. Syst. Evol. Microbiol.">
        <title>Complete genome sequence of Corynebacterium casei LMG S-19264T (=DSM 44701T), isolated from a smear-ripened cheese.</title>
        <authorList>
            <consortium name="US DOE Joint Genome Institute (JGI-PGF)"/>
            <person name="Walter F."/>
            <person name="Albersmeier A."/>
            <person name="Kalinowski J."/>
            <person name="Ruckert C."/>
        </authorList>
    </citation>
    <scope>NUCLEOTIDE SEQUENCE</scope>
    <source>
        <strain evidence="2">JCM 3276</strain>
    </source>
</reference>
<feature type="region of interest" description="Disordered" evidence="1">
    <location>
        <begin position="1"/>
        <end position="93"/>
    </location>
</feature>
<evidence type="ECO:0000313" key="3">
    <source>
        <dbReference type="Proteomes" id="UP000660680"/>
    </source>
</evidence>
<sequence length="93" mass="9770">MTDRIRSEQQESLDPAPSPRREDRTGPSPQFTDPDGGGAPSDTEATEIAEDAGREESAGPEDQAMRIEEDPDASGRTGDASSGYLDDGQASSS</sequence>
<feature type="compositionally biased region" description="Basic and acidic residues" evidence="1">
    <location>
        <begin position="51"/>
        <end position="68"/>
    </location>
</feature>
<evidence type="ECO:0000256" key="1">
    <source>
        <dbReference type="SAM" id="MobiDB-lite"/>
    </source>
</evidence>